<evidence type="ECO:0000259" key="3">
    <source>
        <dbReference type="Pfam" id="PF03358"/>
    </source>
</evidence>
<dbReference type="Gene3D" id="3.40.50.360">
    <property type="match status" value="1"/>
</dbReference>
<dbReference type="SUPFAM" id="SSF52218">
    <property type="entry name" value="Flavoproteins"/>
    <property type="match status" value="1"/>
</dbReference>
<dbReference type="EMBL" id="SNRW01005590">
    <property type="protein sequence ID" value="KAA6384766.1"/>
    <property type="molecule type" value="Genomic_DNA"/>
</dbReference>
<reference evidence="4 5" key="1">
    <citation type="submission" date="2019-03" db="EMBL/GenBank/DDBJ databases">
        <title>Single cell metagenomics reveals metabolic interactions within the superorganism composed of flagellate Streblomastix strix and complex community of Bacteroidetes bacteria on its surface.</title>
        <authorList>
            <person name="Treitli S.C."/>
            <person name="Kolisko M."/>
            <person name="Husnik F."/>
            <person name="Keeling P."/>
            <person name="Hampl V."/>
        </authorList>
    </citation>
    <scope>NUCLEOTIDE SEQUENCE [LARGE SCALE GENOMIC DNA]</scope>
    <source>
        <strain evidence="4">ST1C</strain>
    </source>
</reference>
<name>A0A5J4VRA7_9EUKA</name>
<keyword evidence="1" id="KW-0285">Flavoprotein</keyword>
<dbReference type="PANTHER" id="PTHR43278">
    <property type="entry name" value="NAD(P)H-DEPENDENT FMN-CONTAINING OXIDOREDUCTASE YWQN-RELATED"/>
    <property type="match status" value="1"/>
</dbReference>
<dbReference type="InterPro" id="IPR005025">
    <property type="entry name" value="FMN_Rdtase-like_dom"/>
</dbReference>
<proteinExistence type="predicted"/>
<gene>
    <name evidence="4" type="ORF">EZS28_019705</name>
</gene>
<evidence type="ECO:0000313" key="5">
    <source>
        <dbReference type="Proteomes" id="UP000324800"/>
    </source>
</evidence>
<sequence length="208" mass="22454">MTTPKPLKVVAFNGSFKQNGNTAQLIELVFSELRKEGIECELVTVGNAKYVSGCIGCGKCAETHKCARAGPEDPINEWFAKMLEADGIILGSPTHFANVSVEMKSLIDRCGCMNGSGGGMLKHKIGAAVVAVRRGGAASVFDMINKFFTISQIHVVSSCYWNNGIGLKPGDIQNDEEGVKIMKTLGKNMVYLLKKMNDPRTADIKPPE</sequence>
<protein>
    <submittedName>
        <fullName evidence="4">Putative flavodoxin family protein</fullName>
    </submittedName>
</protein>
<accession>A0A5J4VRA7</accession>
<dbReference type="Pfam" id="PF03358">
    <property type="entry name" value="FMN_red"/>
    <property type="match status" value="1"/>
</dbReference>
<dbReference type="AlphaFoldDB" id="A0A5J4VRA7"/>
<evidence type="ECO:0000256" key="1">
    <source>
        <dbReference type="ARBA" id="ARBA00022630"/>
    </source>
</evidence>
<comment type="caution">
    <text evidence="4">The sequence shown here is derived from an EMBL/GenBank/DDBJ whole genome shotgun (WGS) entry which is preliminary data.</text>
</comment>
<dbReference type="Proteomes" id="UP000324800">
    <property type="component" value="Unassembled WGS sequence"/>
</dbReference>
<dbReference type="InterPro" id="IPR029039">
    <property type="entry name" value="Flavoprotein-like_sf"/>
</dbReference>
<organism evidence="4 5">
    <name type="scientific">Streblomastix strix</name>
    <dbReference type="NCBI Taxonomy" id="222440"/>
    <lineage>
        <taxon>Eukaryota</taxon>
        <taxon>Metamonada</taxon>
        <taxon>Preaxostyla</taxon>
        <taxon>Oxymonadida</taxon>
        <taxon>Streblomastigidae</taxon>
        <taxon>Streblomastix</taxon>
    </lineage>
</organism>
<evidence type="ECO:0000256" key="2">
    <source>
        <dbReference type="ARBA" id="ARBA00022643"/>
    </source>
</evidence>
<evidence type="ECO:0000313" key="4">
    <source>
        <dbReference type="EMBL" id="KAA6384766.1"/>
    </source>
</evidence>
<dbReference type="GO" id="GO:0016491">
    <property type="term" value="F:oxidoreductase activity"/>
    <property type="evidence" value="ECO:0007669"/>
    <property type="project" value="InterPro"/>
</dbReference>
<feature type="domain" description="NADPH-dependent FMN reductase-like" evidence="3">
    <location>
        <begin position="8"/>
        <end position="162"/>
    </location>
</feature>
<dbReference type="OrthoDB" id="10259461at2759"/>
<dbReference type="InterPro" id="IPR051796">
    <property type="entry name" value="ISF_SsuE-like"/>
</dbReference>
<dbReference type="PANTHER" id="PTHR43278:SF4">
    <property type="entry name" value="NAD(P)H-DEPENDENT FMN-CONTAINING OXIDOREDUCTASE YWQN-RELATED"/>
    <property type="match status" value="1"/>
</dbReference>
<keyword evidence="2" id="KW-0288">FMN</keyword>